<gene>
    <name evidence="2" type="ORF">FHS59_000765</name>
</gene>
<dbReference type="AlphaFoldDB" id="A0A841MCW4"/>
<dbReference type="EMBL" id="JACIJO010000001">
    <property type="protein sequence ID" value="MBB6325150.1"/>
    <property type="molecule type" value="Genomic_DNA"/>
</dbReference>
<keyword evidence="1" id="KW-0472">Membrane</keyword>
<evidence type="ECO:0000256" key="1">
    <source>
        <dbReference type="SAM" id="Phobius"/>
    </source>
</evidence>
<sequence>MVHLIWGIINILFFVSWIYLAIKFLSGNRSFFKRHSKFYTLILVFGFISFVSGRSEADEQNTDHLDSPTVLQFAKVNETLTYGIDLTLVRDKETGMVIQDRSQSSLEGFVSGLGWKHFSVLENENGLELTGFLSWKILGLPLYSQTKTFCISKDQVKTIN</sequence>
<evidence type="ECO:0000313" key="3">
    <source>
        <dbReference type="Proteomes" id="UP000588604"/>
    </source>
</evidence>
<protein>
    <submittedName>
        <fullName evidence="2">Uncharacterized protein</fullName>
    </submittedName>
</protein>
<keyword evidence="3" id="KW-1185">Reference proteome</keyword>
<evidence type="ECO:0000313" key="2">
    <source>
        <dbReference type="EMBL" id="MBB6325150.1"/>
    </source>
</evidence>
<organism evidence="2 3">
    <name type="scientific">Algoriphagus iocasae</name>
    <dbReference type="NCBI Taxonomy" id="1836499"/>
    <lineage>
        <taxon>Bacteria</taxon>
        <taxon>Pseudomonadati</taxon>
        <taxon>Bacteroidota</taxon>
        <taxon>Cytophagia</taxon>
        <taxon>Cytophagales</taxon>
        <taxon>Cyclobacteriaceae</taxon>
        <taxon>Algoriphagus</taxon>
    </lineage>
</organism>
<keyword evidence="1" id="KW-0812">Transmembrane</keyword>
<reference evidence="2 3" key="1">
    <citation type="submission" date="2020-08" db="EMBL/GenBank/DDBJ databases">
        <title>Genomic Encyclopedia of Type Strains, Phase IV (KMG-IV): sequencing the most valuable type-strain genomes for metagenomic binning, comparative biology and taxonomic classification.</title>
        <authorList>
            <person name="Goeker M."/>
        </authorList>
    </citation>
    <scope>NUCLEOTIDE SEQUENCE [LARGE SCALE GENOMIC DNA]</scope>
    <source>
        <strain evidence="2 3">DSM 102044</strain>
    </source>
</reference>
<feature type="transmembrane region" description="Helical" evidence="1">
    <location>
        <begin position="6"/>
        <end position="26"/>
    </location>
</feature>
<keyword evidence="1" id="KW-1133">Transmembrane helix</keyword>
<comment type="caution">
    <text evidence="2">The sequence shown here is derived from an EMBL/GenBank/DDBJ whole genome shotgun (WGS) entry which is preliminary data.</text>
</comment>
<name>A0A841MCW4_9BACT</name>
<dbReference type="RefSeq" id="WP_184493204.1">
    <property type="nucleotide sequence ID" value="NZ_JACIJO010000001.1"/>
</dbReference>
<proteinExistence type="predicted"/>
<accession>A0A841MCW4</accession>
<dbReference type="Proteomes" id="UP000588604">
    <property type="component" value="Unassembled WGS sequence"/>
</dbReference>